<comment type="catalytic activity">
    <reaction evidence="4">
        <text>uridine(38/39/40) in tRNA = pseudouridine(38/39/40) in tRNA</text>
        <dbReference type="Rhea" id="RHEA:22376"/>
        <dbReference type="Rhea" id="RHEA-COMP:10085"/>
        <dbReference type="Rhea" id="RHEA-COMP:10087"/>
        <dbReference type="ChEBI" id="CHEBI:65314"/>
        <dbReference type="ChEBI" id="CHEBI:65315"/>
        <dbReference type="EC" id="5.4.99.12"/>
    </reaction>
</comment>
<proteinExistence type="inferred from homology"/>
<dbReference type="GO" id="GO:0003723">
    <property type="term" value="F:RNA binding"/>
    <property type="evidence" value="ECO:0007669"/>
    <property type="project" value="InterPro"/>
</dbReference>
<organism evidence="7 8">
    <name type="scientific">Anisodus tanguticus</name>
    <dbReference type="NCBI Taxonomy" id="243964"/>
    <lineage>
        <taxon>Eukaryota</taxon>
        <taxon>Viridiplantae</taxon>
        <taxon>Streptophyta</taxon>
        <taxon>Embryophyta</taxon>
        <taxon>Tracheophyta</taxon>
        <taxon>Spermatophyta</taxon>
        <taxon>Magnoliopsida</taxon>
        <taxon>eudicotyledons</taxon>
        <taxon>Gunneridae</taxon>
        <taxon>Pentapetalae</taxon>
        <taxon>asterids</taxon>
        <taxon>lamiids</taxon>
        <taxon>Solanales</taxon>
        <taxon>Solanaceae</taxon>
        <taxon>Solanoideae</taxon>
        <taxon>Hyoscyameae</taxon>
        <taxon>Anisodus</taxon>
    </lineage>
</organism>
<dbReference type="InterPro" id="IPR020097">
    <property type="entry name" value="PsdUridine_synth_TruA_a/b_dom"/>
</dbReference>
<sequence>MNLETLRTRIKELESENAKLSAQLSNCSCQETKEKGNGSVAKNGVLDGHGKKENKLRDLGYGAMMHHSKRYVALKVMYFGARFYGFASEAQMDPTVEGELFKALERTRLIFGDRKELQYSRCGRTDKGVSSVGQVIALFLRSNHRESRGDDKYSEEISIEESCGTQIDYFPGILGALMTKPVQLFEQGVQVLLLAGKLEYNSVYKADQLMIMKIKGSAFLWHQIRCMVAVLFLIGQGLESPNVLDALLDIERTPWKPQFPVAPEIPLVLQSCEFEGLKSICSSDTKQALNEHLERECRSYQLQSAIFHEALLNSSCVEIALYEERRKKLDAGAGMPR</sequence>
<dbReference type="SUPFAM" id="SSF55120">
    <property type="entry name" value="Pseudouridine synthase"/>
    <property type="match status" value="1"/>
</dbReference>
<dbReference type="Gene3D" id="3.30.70.660">
    <property type="entry name" value="Pseudouridine synthase I, catalytic domain, C-terminal subdomain"/>
    <property type="match status" value="1"/>
</dbReference>
<evidence type="ECO:0000259" key="6">
    <source>
        <dbReference type="Pfam" id="PF01416"/>
    </source>
</evidence>
<keyword evidence="5" id="KW-0175">Coiled coil</keyword>
<dbReference type="InterPro" id="IPR020094">
    <property type="entry name" value="TruA/RsuA/RluB/E/F_N"/>
</dbReference>
<evidence type="ECO:0000256" key="5">
    <source>
        <dbReference type="SAM" id="Coils"/>
    </source>
</evidence>
<dbReference type="InterPro" id="IPR020103">
    <property type="entry name" value="PsdUridine_synth_cat_dom_sf"/>
</dbReference>
<dbReference type="AlphaFoldDB" id="A0AAE1RKN9"/>
<comment type="caution">
    <text evidence="7">The sequence shown here is derived from an EMBL/GenBank/DDBJ whole genome shotgun (WGS) entry which is preliminary data.</text>
</comment>
<name>A0AAE1RKN9_9SOLA</name>
<dbReference type="GO" id="GO:1990481">
    <property type="term" value="P:mRNA pseudouridine synthesis"/>
    <property type="evidence" value="ECO:0007669"/>
    <property type="project" value="TreeGrafter"/>
</dbReference>
<comment type="similarity">
    <text evidence="1 4">Belongs to the tRNA pseudouridine synthase TruA family.</text>
</comment>
<accession>A0AAE1RKN9</accession>
<protein>
    <recommendedName>
        <fullName evidence="4">tRNA pseudouridine synthase</fullName>
        <ecNumber evidence="4">5.4.99.12</ecNumber>
    </recommendedName>
</protein>
<dbReference type="PANTHER" id="PTHR11142">
    <property type="entry name" value="PSEUDOURIDYLATE SYNTHASE"/>
    <property type="match status" value="1"/>
</dbReference>
<dbReference type="GO" id="GO:0005634">
    <property type="term" value="C:nucleus"/>
    <property type="evidence" value="ECO:0007669"/>
    <property type="project" value="TreeGrafter"/>
</dbReference>
<evidence type="ECO:0000256" key="1">
    <source>
        <dbReference type="ARBA" id="ARBA00009375"/>
    </source>
</evidence>
<dbReference type="Proteomes" id="UP001291623">
    <property type="component" value="Unassembled WGS sequence"/>
</dbReference>
<evidence type="ECO:0000256" key="2">
    <source>
        <dbReference type="ARBA" id="ARBA00022694"/>
    </source>
</evidence>
<gene>
    <name evidence="7" type="ORF">RND71_027990</name>
</gene>
<dbReference type="GO" id="GO:0005737">
    <property type="term" value="C:cytoplasm"/>
    <property type="evidence" value="ECO:0007669"/>
    <property type="project" value="TreeGrafter"/>
</dbReference>
<keyword evidence="2 4" id="KW-0819">tRNA processing</keyword>
<keyword evidence="3 4" id="KW-0413">Isomerase</keyword>
<keyword evidence="8" id="KW-1185">Reference proteome</keyword>
<evidence type="ECO:0000256" key="3">
    <source>
        <dbReference type="ARBA" id="ARBA00023235"/>
    </source>
</evidence>
<evidence type="ECO:0000313" key="8">
    <source>
        <dbReference type="Proteomes" id="UP001291623"/>
    </source>
</evidence>
<reference evidence="7" key="1">
    <citation type="submission" date="2023-12" db="EMBL/GenBank/DDBJ databases">
        <title>Genome assembly of Anisodus tanguticus.</title>
        <authorList>
            <person name="Wang Y.-J."/>
        </authorList>
    </citation>
    <scope>NUCLEOTIDE SEQUENCE</scope>
    <source>
        <strain evidence="7">KB-2021</strain>
        <tissue evidence="7">Leaf</tissue>
    </source>
</reference>
<dbReference type="EMBL" id="JAVYJV010000015">
    <property type="protein sequence ID" value="KAK4352472.1"/>
    <property type="molecule type" value="Genomic_DNA"/>
</dbReference>
<dbReference type="PANTHER" id="PTHR11142:SF5">
    <property type="entry name" value="TRNA PSEUDOURIDINE(38_39) SYNTHASE"/>
    <property type="match status" value="1"/>
</dbReference>
<dbReference type="InterPro" id="IPR020095">
    <property type="entry name" value="PsdUridine_synth_TruA_C"/>
</dbReference>
<evidence type="ECO:0000313" key="7">
    <source>
        <dbReference type="EMBL" id="KAK4352472.1"/>
    </source>
</evidence>
<evidence type="ECO:0000256" key="4">
    <source>
        <dbReference type="RuleBase" id="RU003792"/>
    </source>
</evidence>
<dbReference type="InterPro" id="IPR001406">
    <property type="entry name" value="PsdUridine_synth_TruA"/>
</dbReference>
<feature type="domain" description="Pseudouridine synthase I TruA alpha/beta" evidence="6">
    <location>
        <begin position="206"/>
        <end position="275"/>
    </location>
</feature>
<dbReference type="Gene3D" id="3.30.70.580">
    <property type="entry name" value="Pseudouridine synthase I, catalytic domain, N-terminal subdomain"/>
    <property type="match status" value="1"/>
</dbReference>
<feature type="coiled-coil region" evidence="5">
    <location>
        <begin position="3"/>
        <end position="30"/>
    </location>
</feature>
<dbReference type="GO" id="GO:0031119">
    <property type="term" value="P:tRNA pseudouridine synthesis"/>
    <property type="evidence" value="ECO:0007669"/>
    <property type="project" value="TreeGrafter"/>
</dbReference>
<dbReference type="Pfam" id="PF01416">
    <property type="entry name" value="PseudoU_synth_1"/>
    <property type="match status" value="1"/>
</dbReference>
<dbReference type="EC" id="5.4.99.12" evidence="4"/>
<dbReference type="GO" id="GO:0160147">
    <property type="term" value="F:tRNA pseudouridine(38-40) synthase activity"/>
    <property type="evidence" value="ECO:0007669"/>
    <property type="project" value="UniProtKB-EC"/>
</dbReference>